<proteinExistence type="predicted"/>
<dbReference type="InterPro" id="IPR000157">
    <property type="entry name" value="TIR_dom"/>
</dbReference>
<dbReference type="OrthoDB" id="5509947at2"/>
<dbReference type="SUPFAM" id="SSF52200">
    <property type="entry name" value="Toll/Interleukin receptor TIR domain"/>
    <property type="match status" value="1"/>
</dbReference>
<evidence type="ECO:0000313" key="3">
    <source>
        <dbReference type="EMBL" id="AZQ40144.1"/>
    </source>
</evidence>
<keyword evidence="2" id="KW-0675">Receptor</keyword>
<dbReference type="EMBL" id="CP034539">
    <property type="protein sequence ID" value="AZQ32079.1"/>
    <property type="molecule type" value="Genomic_DNA"/>
</dbReference>
<feature type="domain" description="TIR" evidence="1">
    <location>
        <begin position="9"/>
        <end position="141"/>
    </location>
</feature>
<dbReference type="GO" id="GO:0007165">
    <property type="term" value="P:signal transduction"/>
    <property type="evidence" value="ECO:0007669"/>
    <property type="project" value="InterPro"/>
</dbReference>
<evidence type="ECO:0000313" key="2">
    <source>
        <dbReference type="EMBL" id="AZQ32079.1"/>
    </source>
</evidence>
<dbReference type="InterPro" id="IPR035897">
    <property type="entry name" value="Toll_tir_struct_dom_sf"/>
</dbReference>
<protein>
    <submittedName>
        <fullName evidence="2">Toll/interleukin-1 receptor domain-containing protein</fullName>
    </submittedName>
</protein>
<dbReference type="RefSeq" id="WP_126387408.1">
    <property type="nucleotide sequence ID" value="NZ_CP034539.1"/>
</dbReference>
<dbReference type="Pfam" id="PF13676">
    <property type="entry name" value="TIR_2"/>
    <property type="match status" value="1"/>
</dbReference>
<evidence type="ECO:0000313" key="4">
    <source>
        <dbReference type="Proteomes" id="UP000280298"/>
    </source>
</evidence>
<dbReference type="KEGG" id="scya:EJ357_00035"/>
<dbReference type="AlphaFoldDB" id="A0A3S9LYR3"/>
<organism evidence="2 4">
    <name type="scientific">Streptomyces cyaneochromogenes</name>
    <dbReference type="NCBI Taxonomy" id="2496836"/>
    <lineage>
        <taxon>Bacteria</taxon>
        <taxon>Bacillati</taxon>
        <taxon>Actinomycetota</taxon>
        <taxon>Actinomycetes</taxon>
        <taxon>Kitasatosporales</taxon>
        <taxon>Streptomycetaceae</taxon>
        <taxon>Streptomyces</taxon>
    </lineage>
</organism>
<dbReference type="KEGG" id="scya:EJ357_47895"/>
<dbReference type="Gene3D" id="3.40.50.10140">
    <property type="entry name" value="Toll/interleukin-1 receptor homology (TIR) domain"/>
    <property type="match status" value="1"/>
</dbReference>
<name>A0A3S9LYR3_9ACTN</name>
<evidence type="ECO:0000259" key="1">
    <source>
        <dbReference type="Pfam" id="PF13676"/>
    </source>
</evidence>
<sequence>MSDEVAKHVFISYVREDSDRVDGLCAVLEAAQIPYWRDRQDLGPGDAWRTEIRAAIRDGSLVFLACFSDNSRAKGKSYMNEELSLAVEELRLRPPGRVWLIPVRFDAGAVPEWDLGAGRVLSDLNYSDLFGEEHTANVVRLVTTISRQLGERRPDPATALAAVEQAKATDRVDLLRRLTKEMLPEPSRRIELDDLISQEVQRVLAVLKDQDRMAGPLGGTDEEQIVRIAEEARELWTLSVPLCAPLQVASRWGTPESLTPWTNSIRSFVAAAIKQESGNSALVGLRHIPGMVSIMTAALACTSSGNWANLKSLVVDPSVRDRYEQKPAPVIDMTDPHQAFGSTTDLISNALARATLTGRDLGDSLKDFTERNNGRYHTPIAEWLHQILRPVFSDQLPDDDTYSAEFDRAEAVLGVLAQDVTNVRAAAHPEGRSWSRTHWYGRSTWRSNHHGNPVADLVYEFETQGAQWGPLKGGLFGGDEERARSALEAYQTSFNRVAGRQF</sequence>
<accession>A0A3S9LYR3</accession>
<dbReference type="Proteomes" id="UP000280298">
    <property type="component" value="Chromosome"/>
</dbReference>
<dbReference type="EMBL" id="CP034539">
    <property type="protein sequence ID" value="AZQ40144.1"/>
    <property type="molecule type" value="Genomic_DNA"/>
</dbReference>
<reference evidence="2 4" key="1">
    <citation type="journal article" date="2019" name="Int. J. Syst. Evol. Microbiol.">
        <title>Streptomyces cyaneochromogenes sp. nov., a blue pigment-producing actinomycete from manganese-contaminated soil.</title>
        <authorList>
            <person name="Tang X."/>
            <person name="Zhao J."/>
            <person name="Li K."/>
            <person name="Chen Z."/>
            <person name="Sun Y."/>
            <person name="Gao J."/>
        </authorList>
    </citation>
    <scope>NUCLEOTIDE SEQUENCE [LARGE SCALE GENOMIC DNA]</scope>
    <source>
        <strain evidence="2 4">MK-45</strain>
    </source>
</reference>
<keyword evidence="4" id="KW-1185">Reference proteome</keyword>
<gene>
    <name evidence="2" type="ORF">EJ357_00035</name>
    <name evidence="3" type="ORF">EJ357_47895</name>
</gene>